<dbReference type="KEGG" id="pbi:103066766"/>
<dbReference type="FunFam" id="1.20.140.10:FF:000023">
    <property type="entry name" value="Acyl-CoA dehydrogenase family member 9"/>
    <property type="match status" value="1"/>
</dbReference>
<feature type="domain" description="Acyl-CoA dehydrogenase/oxidase C-terminal" evidence="32">
    <location>
        <begin position="282"/>
        <end position="429"/>
    </location>
</feature>
<evidence type="ECO:0000256" key="7">
    <source>
        <dbReference type="ARBA" id="ARBA00022827"/>
    </source>
</evidence>
<dbReference type="InterPro" id="IPR046373">
    <property type="entry name" value="Acyl-CoA_Oxase/DH_mid-dom_sf"/>
</dbReference>
<evidence type="ECO:0000256" key="13">
    <source>
        <dbReference type="ARBA" id="ARBA00047546"/>
    </source>
</evidence>
<gene>
    <name evidence="37" type="primary">ACAD9</name>
</gene>
<comment type="catalytic activity">
    <reaction evidence="20">
        <text>pentadecanoyl-CoA + oxidized [electron-transfer flavoprotein] + H(+) = (2E)-pentadecenoyl-CoA + reduced [electron-transfer flavoprotein]</text>
        <dbReference type="Rhea" id="RHEA:48204"/>
        <dbReference type="Rhea" id="RHEA-COMP:10685"/>
        <dbReference type="Rhea" id="RHEA-COMP:10686"/>
        <dbReference type="ChEBI" id="CHEBI:15378"/>
        <dbReference type="ChEBI" id="CHEBI:57692"/>
        <dbReference type="ChEBI" id="CHEBI:58307"/>
        <dbReference type="ChEBI" id="CHEBI:74309"/>
        <dbReference type="ChEBI" id="CHEBI:77545"/>
    </reaction>
    <physiologicalReaction direction="left-to-right" evidence="20">
        <dbReference type="Rhea" id="RHEA:48205"/>
    </physiologicalReaction>
</comment>
<dbReference type="PROSITE" id="PS00072">
    <property type="entry name" value="ACYL_COA_DH_1"/>
    <property type="match status" value="1"/>
</dbReference>
<dbReference type="SUPFAM" id="SSF47203">
    <property type="entry name" value="Acyl-CoA dehydrogenase C-terminal domain-like"/>
    <property type="match status" value="2"/>
</dbReference>
<keyword evidence="9" id="KW-0007">Acetylation</keyword>
<evidence type="ECO:0000313" key="37">
    <source>
        <dbReference type="RefSeq" id="XP_007433097.1"/>
    </source>
</evidence>
<evidence type="ECO:0000256" key="4">
    <source>
        <dbReference type="ARBA" id="ARBA00022553"/>
    </source>
</evidence>
<dbReference type="AlphaFoldDB" id="A0A9F2R193"/>
<dbReference type="Gene3D" id="1.20.140.10">
    <property type="entry name" value="Butyryl-CoA Dehydrogenase, subunit A, domain 3"/>
    <property type="match status" value="2"/>
</dbReference>
<dbReference type="FunFam" id="1.20.140.10:FF:000008">
    <property type="entry name" value="acyl-CoA dehydrogenase family member 9, mitochondrial"/>
    <property type="match status" value="1"/>
</dbReference>
<keyword evidence="11" id="KW-0496">Mitochondrion</keyword>
<comment type="catalytic activity">
    <reaction evidence="25">
        <text>undecanoyl-CoA + oxidized [electron-transfer flavoprotein] + H(+) = trans-2-undecenoyl-CoA + reduced [electron-transfer flavoprotein]</text>
        <dbReference type="Rhea" id="RHEA:48200"/>
        <dbReference type="Rhea" id="RHEA-COMP:10685"/>
        <dbReference type="Rhea" id="RHEA-COMP:10686"/>
        <dbReference type="ChEBI" id="CHEBI:15378"/>
        <dbReference type="ChEBI" id="CHEBI:57692"/>
        <dbReference type="ChEBI" id="CHEBI:58307"/>
        <dbReference type="ChEBI" id="CHEBI:77547"/>
        <dbReference type="ChEBI" id="CHEBI:77548"/>
    </reaction>
    <physiologicalReaction direction="left-to-right" evidence="25">
        <dbReference type="Rhea" id="RHEA:48201"/>
    </physiologicalReaction>
</comment>
<dbReference type="Pfam" id="PF02770">
    <property type="entry name" value="Acyl-CoA_dh_M"/>
    <property type="match status" value="1"/>
</dbReference>
<proteinExistence type="inferred from homology"/>
<evidence type="ECO:0000256" key="1">
    <source>
        <dbReference type="ARBA" id="ARBA00001974"/>
    </source>
</evidence>
<comment type="cofactor">
    <cofactor evidence="1 31">
        <name>FAD</name>
        <dbReference type="ChEBI" id="CHEBI:57692"/>
    </cofactor>
</comment>
<evidence type="ECO:0000256" key="22">
    <source>
        <dbReference type="ARBA" id="ARBA00051582"/>
    </source>
</evidence>
<evidence type="ECO:0000313" key="36">
    <source>
        <dbReference type="Proteomes" id="UP000695026"/>
    </source>
</evidence>
<evidence type="ECO:0000256" key="27">
    <source>
        <dbReference type="ARBA" id="ARBA00055983"/>
    </source>
</evidence>
<keyword evidence="10 31" id="KW-0560">Oxidoreductase</keyword>
<dbReference type="InterPro" id="IPR036250">
    <property type="entry name" value="AcylCo_DH-like_C"/>
</dbReference>
<evidence type="ECO:0000259" key="32">
    <source>
        <dbReference type="Pfam" id="PF00441"/>
    </source>
</evidence>
<keyword evidence="5 31" id="KW-0285">Flavoprotein</keyword>
<dbReference type="InterPro" id="IPR013786">
    <property type="entry name" value="AcylCoA_DH/ox_N"/>
</dbReference>
<comment type="similarity">
    <text evidence="3 31">Belongs to the acyl-CoA dehydrogenase family.</text>
</comment>
<dbReference type="PANTHER" id="PTHR43884">
    <property type="entry name" value="ACYL-COA DEHYDROGENASE"/>
    <property type="match status" value="1"/>
</dbReference>
<evidence type="ECO:0000256" key="18">
    <source>
        <dbReference type="ARBA" id="ARBA00049224"/>
    </source>
</evidence>
<evidence type="ECO:0000256" key="29">
    <source>
        <dbReference type="ARBA" id="ARBA00073945"/>
    </source>
</evidence>
<evidence type="ECO:0000256" key="11">
    <source>
        <dbReference type="ARBA" id="ARBA00023128"/>
    </source>
</evidence>
<evidence type="ECO:0000256" key="17">
    <source>
        <dbReference type="ARBA" id="ARBA00049140"/>
    </source>
</evidence>
<evidence type="ECO:0000256" key="21">
    <source>
        <dbReference type="ARBA" id="ARBA00051128"/>
    </source>
</evidence>
<comment type="catalytic activity">
    <reaction evidence="18">
        <text>octadecanoyl-CoA + oxidized [electron-transfer flavoprotein] + H(+) = (2E)-octadecenoyl-CoA + reduced [electron-transfer flavoprotein]</text>
        <dbReference type="Rhea" id="RHEA:47240"/>
        <dbReference type="Rhea" id="RHEA-COMP:10685"/>
        <dbReference type="Rhea" id="RHEA-COMP:10686"/>
        <dbReference type="ChEBI" id="CHEBI:15378"/>
        <dbReference type="ChEBI" id="CHEBI:57394"/>
        <dbReference type="ChEBI" id="CHEBI:57692"/>
        <dbReference type="ChEBI" id="CHEBI:58307"/>
        <dbReference type="ChEBI" id="CHEBI:71412"/>
    </reaction>
    <physiologicalReaction direction="left-to-right" evidence="18">
        <dbReference type="Rhea" id="RHEA:47241"/>
    </physiologicalReaction>
</comment>
<evidence type="ECO:0000259" key="33">
    <source>
        <dbReference type="Pfam" id="PF02770"/>
    </source>
</evidence>
<dbReference type="GO" id="GO:0003995">
    <property type="term" value="F:acyl-CoA dehydrogenase activity"/>
    <property type="evidence" value="ECO:0007669"/>
    <property type="project" value="InterPro"/>
</dbReference>
<dbReference type="SUPFAM" id="SSF56645">
    <property type="entry name" value="Acyl-CoA dehydrogenase NM domain-like"/>
    <property type="match status" value="1"/>
</dbReference>
<dbReference type="Pfam" id="PF00441">
    <property type="entry name" value="Acyl-CoA_dh_1"/>
    <property type="match status" value="1"/>
</dbReference>
<comment type="subcellular location">
    <subcellularLocation>
        <location evidence="2">Mitochondrion inner membrane</location>
        <topology evidence="2">Peripheral membrane protein</topology>
        <orientation evidence="2">Matrix side</orientation>
    </subcellularLocation>
</comment>
<comment type="catalytic activity">
    <reaction evidence="21">
        <text>(9Z,12Z)-octadecadienoyl-CoA + oxidized [electron-transfer flavoprotein] + H(+) = (2E,9Z,12Z)-octadecatrienoyl-CoA + reduced [electron-transfer flavoprotein]</text>
        <dbReference type="Rhea" id="RHEA:48188"/>
        <dbReference type="Rhea" id="RHEA-COMP:10685"/>
        <dbReference type="Rhea" id="RHEA-COMP:10686"/>
        <dbReference type="ChEBI" id="CHEBI:15378"/>
        <dbReference type="ChEBI" id="CHEBI:57383"/>
        <dbReference type="ChEBI" id="CHEBI:57692"/>
        <dbReference type="ChEBI" id="CHEBI:58307"/>
        <dbReference type="ChEBI" id="CHEBI:77558"/>
    </reaction>
    <physiologicalReaction direction="left-to-right" evidence="21">
        <dbReference type="Rhea" id="RHEA:48189"/>
    </physiologicalReaction>
</comment>
<dbReference type="FunFam" id="2.40.110.10:FF:000006">
    <property type="entry name" value="very long-chain specific acyl-CoA dehydrogenase, mitochondrial"/>
    <property type="match status" value="1"/>
</dbReference>
<evidence type="ECO:0000256" key="12">
    <source>
        <dbReference type="ARBA" id="ARBA00023136"/>
    </source>
</evidence>
<keyword evidence="36" id="KW-1185">Reference proteome</keyword>
<evidence type="ECO:0000259" key="35">
    <source>
        <dbReference type="Pfam" id="PF21343"/>
    </source>
</evidence>
<dbReference type="InterPro" id="IPR049448">
    <property type="entry name" value="ACAD9/ACADV-like_C"/>
</dbReference>
<dbReference type="InterPro" id="IPR037069">
    <property type="entry name" value="AcylCoA_DH/ox_N_sf"/>
</dbReference>
<dbReference type="OrthoDB" id="2588832at2759"/>
<sequence>MSGLGLLLRVARTALPPRARLFRTGCPRPAFVKELFLGNFQTKEVLPYPEISNEELEEINHFIAPVEKFFLEEVDSKKIDQDAKIPQETLDGLKNLGLFGMQVPQEYGGLGLSNTMYARLGEITSQDGAITVTLAAHQAIGLKGLLIAGTEEQKKKYLPKLASGEHIAAFCLTEPGSGSDAASIQTRATLSEDGKHYILNGSKIWISNGGIADIFTVFAKTEIVDKDGAVKDKITAFIVERSFGGITNGKPEDKLGIRGSNTCEVHFENTAVPVENVIGEVGGGFKVAMNILNSGRFSMGSASAGMIKKLIEMTAEYACTRKQFNKKLSEFGLIQEKFALMAQKAYVMESMAYLTAGMMDRPGITDCSVEAAIVKVFSSEAAWVCVSEALQILGGLGYIKDYPYERYLRDCRILMIFEGTNEVLRMYIALTGMQYAGKILTEQIKELKKKNVKVMWNIVMSRLFSSRTASIGLIGKGGGVHPSLKESVEKLELNICDFGKTVEALLMRFGKTIVDEQMTLKKVADIVINLYAMTAVISRASRSICIGLNNHDHEVLLANIFCTEACFVNNYTMVSLQKNSPENLDDSIKKVANQVLEKRAYICSHPLNRTF</sequence>
<dbReference type="GO" id="GO:0006631">
    <property type="term" value="P:fatty acid metabolic process"/>
    <property type="evidence" value="ECO:0007669"/>
    <property type="project" value="UniProtKB-ARBA"/>
</dbReference>
<dbReference type="PROSITE" id="PS00073">
    <property type="entry name" value="ACYL_COA_DH_2"/>
    <property type="match status" value="1"/>
</dbReference>
<evidence type="ECO:0000256" key="19">
    <source>
        <dbReference type="ARBA" id="ARBA00050339"/>
    </source>
</evidence>
<dbReference type="CTD" id="28976"/>
<reference evidence="37" key="1">
    <citation type="submission" date="2025-08" db="UniProtKB">
        <authorList>
            <consortium name="RefSeq"/>
        </authorList>
    </citation>
    <scope>IDENTIFICATION</scope>
    <source>
        <tissue evidence="37">Liver</tissue>
    </source>
</reference>
<keyword evidence="7 31" id="KW-0274">FAD</keyword>
<evidence type="ECO:0000256" key="20">
    <source>
        <dbReference type="ARBA" id="ARBA00050383"/>
    </source>
</evidence>
<keyword evidence="4" id="KW-0597">Phosphoprotein</keyword>
<name>A0A9F2R193_PYTBI</name>
<feature type="domain" description="Acyl-CoA dehydrogenase/oxidase N-terminal" evidence="34">
    <location>
        <begin position="58"/>
        <end position="165"/>
    </location>
</feature>
<evidence type="ECO:0000256" key="6">
    <source>
        <dbReference type="ARBA" id="ARBA00022792"/>
    </source>
</evidence>
<accession>A0A9F2R193</accession>
<dbReference type="InterPro" id="IPR009075">
    <property type="entry name" value="AcylCo_DH/oxidase_C"/>
</dbReference>
<comment type="catalytic activity">
    <reaction evidence="24">
        <text>heptadecanoyl-CoA + oxidized [electron-transfer flavoprotein] + H(+) = trans-2-heptadecenoyl-CoA + reduced [electron-transfer flavoprotein]</text>
        <dbReference type="Rhea" id="RHEA:48196"/>
        <dbReference type="Rhea" id="RHEA-COMP:10685"/>
        <dbReference type="Rhea" id="RHEA-COMP:10686"/>
        <dbReference type="ChEBI" id="CHEBI:15378"/>
        <dbReference type="ChEBI" id="CHEBI:57692"/>
        <dbReference type="ChEBI" id="CHEBI:58307"/>
        <dbReference type="ChEBI" id="CHEBI:74307"/>
        <dbReference type="ChEBI" id="CHEBI:77551"/>
    </reaction>
    <physiologicalReaction direction="left-to-right" evidence="24">
        <dbReference type="Rhea" id="RHEA:48197"/>
    </physiologicalReaction>
</comment>
<evidence type="ECO:0000256" key="31">
    <source>
        <dbReference type="RuleBase" id="RU362125"/>
    </source>
</evidence>
<dbReference type="Gene3D" id="2.40.110.10">
    <property type="entry name" value="Butyryl-CoA Dehydrogenase, subunit A, domain 2"/>
    <property type="match status" value="1"/>
</dbReference>
<dbReference type="InterPro" id="IPR006091">
    <property type="entry name" value="Acyl-CoA_Oxase/DH_mid-dom"/>
</dbReference>
<dbReference type="PANTHER" id="PTHR43884:SF9">
    <property type="entry name" value="COMPLEX I ASSEMBLY FACTOR ACAD9, MITOCHONDRIAL"/>
    <property type="match status" value="1"/>
</dbReference>
<keyword evidence="8" id="KW-0809">Transit peptide</keyword>
<dbReference type="InterPro" id="IPR006089">
    <property type="entry name" value="Acyl-CoA_DH_CS"/>
</dbReference>
<dbReference type="Pfam" id="PF21343">
    <property type="entry name" value="ACAD9-ACADV_C"/>
    <property type="match status" value="1"/>
</dbReference>
<organism evidence="36 37">
    <name type="scientific">Python bivittatus</name>
    <name type="common">Burmese python</name>
    <name type="synonym">Python molurus bivittatus</name>
    <dbReference type="NCBI Taxonomy" id="176946"/>
    <lineage>
        <taxon>Eukaryota</taxon>
        <taxon>Metazoa</taxon>
        <taxon>Chordata</taxon>
        <taxon>Craniata</taxon>
        <taxon>Vertebrata</taxon>
        <taxon>Euteleostomi</taxon>
        <taxon>Lepidosauria</taxon>
        <taxon>Squamata</taxon>
        <taxon>Bifurcata</taxon>
        <taxon>Unidentata</taxon>
        <taxon>Episquamata</taxon>
        <taxon>Toxicofera</taxon>
        <taxon>Serpentes</taxon>
        <taxon>Henophidia</taxon>
        <taxon>Pythonidae</taxon>
        <taxon>Python</taxon>
    </lineage>
</organism>
<dbReference type="FunFam" id="1.10.540.10:FF:000001">
    <property type="entry name" value="Very long-chain-specific acyl-CoA dehydrogenase, mitochondrial"/>
    <property type="match status" value="1"/>
</dbReference>
<evidence type="ECO:0000256" key="10">
    <source>
        <dbReference type="ARBA" id="ARBA00023002"/>
    </source>
</evidence>
<evidence type="ECO:0000256" key="23">
    <source>
        <dbReference type="ARBA" id="ARBA00052172"/>
    </source>
</evidence>
<comment type="subunit">
    <text evidence="28">Homodimer. Interacts with NDUFAF1 and ECSIT. Part of the mitochondrial complex I assembly/MCIA complex that comprises at least the core subunits TMEM126B, NDUFAF1, ECSIT and ACAD9 and complement subunits such as COA1 and TMEM186. Interacts with TMEM70 and TMEM242.</text>
</comment>
<dbReference type="CDD" id="cd01161">
    <property type="entry name" value="VLCAD"/>
    <property type="match status" value="1"/>
</dbReference>
<comment type="catalytic activity">
    <reaction evidence="15">
        <text>oxidized [electron-transfer flavoprotein] + (9Z)-octadecenoyl-CoA + H(+) = (2E,9Z)-octadecadienoyl-CoA + reduced [electron-transfer flavoprotein]</text>
        <dbReference type="Rhea" id="RHEA:47300"/>
        <dbReference type="Rhea" id="RHEA-COMP:10685"/>
        <dbReference type="Rhea" id="RHEA-COMP:10686"/>
        <dbReference type="ChEBI" id="CHEBI:15378"/>
        <dbReference type="ChEBI" id="CHEBI:57387"/>
        <dbReference type="ChEBI" id="CHEBI:57692"/>
        <dbReference type="ChEBI" id="CHEBI:58307"/>
        <dbReference type="ChEBI" id="CHEBI:77553"/>
    </reaction>
    <physiologicalReaction direction="left-to-right" evidence="15">
        <dbReference type="Rhea" id="RHEA:47301"/>
    </physiologicalReaction>
</comment>
<evidence type="ECO:0000256" key="28">
    <source>
        <dbReference type="ARBA" id="ARBA00064101"/>
    </source>
</evidence>
<dbReference type="GeneID" id="103066766"/>
<comment type="catalytic activity">
    <reaction evidence="19">
        <text>(9E)-octadecenoyl-CoA + oxidized [electron-transfer flavoprotein] + H(+) = (2E,9E)-octadecadienoyl-CoA + reduced [electron-transfer flavoprotein]</text>
        <dbReference type="Rhea" id="RHEA:48192"/>
        <dbReference type="Rhea" id="RHEA-COMP:10685"/>
        <dbReference type="Rhea" id="RHEA-COMP:10686"/>
        <dbReference type="ChEBI" id="CHEBI:15378"/>
        <dbReference type="ChEBI" id="CHEBI:57692"/>
        <dbReference type="ChEBI" id="CHEBI:58307"/>
        <dbReference type="ChEBI" id="CHEBI:77537"/>
        <dbReference type="ChEBI" id="CHEBI:77552"/>
    </reaction>
    <physiologicalReaction direction="left-to-right" evidence="19">
        <dbReference type="Rhea" id="RHEA:48193"/>
    </physiologicalReaction>
</comment>
<dbReference type="Gene3D" id="1.10.540.10">
    <property type="entry name" value="Acyl-CoA dehydrogenase/oxidase, N-terminal domain"/>
    <property type="match status" value="1"/>
</dbReference>
<comment type="catalytic activity">
    <reaction evidence="16">
        <text>tetradecanoyl-CoA + oxidized [electron-transfer flavoprotein] + H(+) = (2E)-tetradecenoyl-CoA + reduced [electron-transfer flavoprotein]</text>
        <dbReference type="Rhea" id="RHEA:47316"/>
        <dbReference type="Rhea" id="RHEA-COMP:10685"/>
        <dbReference type="Rhea" id="RHEA-COMP:10686"/>
        <dbReference type="ChEBI" id="CHEBI:15378"/>
        <dbReference type="ChEBI" id="CHEBI:57385"/>
        <dbReference type="ChEBI" id="CHEBI:57692"/>
        <dbReference type="ChEBI" id="CHEBI:58307"/>
        <dbReference type="ChEBI" id="CHEBI:61405"/>
    </reaction>
    <physiologicalReaction direction="left-to-right" evidence="16">
        <dbReference type="Rhea" id="RHEA:47317"/>
    </physiologicalReaction>
</comment>
<comment type="catalytic activity">
    <reaction evidence="14">
        <text>oxidized [electron-transfer flavoprotein] + hexadecanoyl-CoA + H(+) = (2E)-hexadecenoyl-CoA + reduced [electron-transfer flavoprotein]</text>
        <dbReference type="Rhea" id="RHEA:43448"/>
        <dbReference type="Rhea" id="RHEA-COMP:10685"/>
        <dbReference type="Rhea" id="RHEA-COMP:10686"/>
        <dbReference type="ChEBI" id="CHEBI:15378"/>
        <dbReference type="ChEBI" id="CHEBI:57379"/>
        <dbReference type="ChEBI" id="CHEBI:57692"/>
        <dbReference type="ChEBI" id="CHEBI:58307"/>
        <dbReference type="ChEBI" id="CHEBI:61526"/>
    </reaction>
    <physiologicalReaction direction="left-to-right" evidence="14">
        <dbReference type="Rhea" id="RHEA:43449"/>
    </physiologicalReaction>
</comment>
<evidence type="ECO:0000256" key="26">
    <source>
        <dbReference type="ARBA" id="ARBA00052466"/>
    </source>
</evidence>
<evidence type="ECO:0000256" key="3">
    <source>
        <dbReference type="ARBA" id="ARBA00009347"/>
    </source>
</evidence>
<dbReference type="OMA" id="CDLANDW"/>
<feature type="domain" description="ACAD9/ACADV-like C-terminal" evidence="35">
    <location>
        <begin position="482"/>
        <end position="600"/>
    </location>
</feature>
<protein>
    <recommendedName>
        <fullName evidence="29">Complex I assembly factor ACAD9, mitochondrial</fullName>
    </recommendedName>
    <alternativeName>
        <fullName evidence="30">Acyl-CoA dehydrogenase family member 9</fullName>
    </alternativeName>
</protein>
<comment type="catalytic activity">
    <reaction evidence="26">
        <text>nonanoyl-CoA + oxidized [electron-transfer flavoprotein] + H(+) = (2E)-nonenoyl-CoA + reduced [electron-transfer flavoprotein]</text>
        <dbReference type="Rhea" id="RHEA:48208"/>
        <dbReference type="Rhea" id="RHEA-COMP:10685"/>
        <dbReference type="Rhea" id="RHEA-COMP:10686"/>
        <dbReference type="ChEBI" id="CHEBI:15378"/>
        <dbReference type="ChEBI" id="CHEBI:57692"/>
        <dbReference type="ChEBI" id="CHEBI:58307"/>
        <dbReference type="ChEBI" id="CHEBI:76291"/>
        <dbReference type="ChEBI" id="CHEBI:76292"/>
    </reaction>
    <physiologicalReaction direction="left-to-right" evidence="26">
        <dbReference type="Rhea" id="RHEA:48209"/>
    </physiologicalReaction>
</comment>
<dbReference type="GO" id="GO:0050660">
    <property type="term" value="F:flavin adenine dinucleotide binding"/>
    <property type="evidence" value="ECO:0007669"/>
    <property type="project" value="InterPro"/>
</dbReference>
<feature type="domain" description="Acyl-CoA oxidase/dehydrogenase middle" evidence="33">
    <location>
        <begin position="169"/>
        <end position="269"/>
    </location>
</feature>
<dbReference type="Proteomes" id="UP000695026">
    <property type="component" value="Unplaced"/>
</dbReference>
<evidence type="ECO:0000256" key="30">
    <source>
        <dbReference type="ARBA" id="ARBA00076025"/>
    </source>
</evidence>
<evidence type="ECO:0000256" key="24">
    <source>
        <dbReference type="ARBA" id="ARBA00052354"/>
    </source>
</evidence>
<comment type="catalytic activity">
    <reaction evidence="22">
        <text>(9Z)-hexadecenoyl-CoA + oxidized [electron-transfer flavoprotein] + H(+) = (2E,9Z)-hexadecadienoyl-CoA + reduced [electron-transfer flavoprotein]</text>
        <dbReference type="Rhea" id="RHEA:47304"/>
        <dbReference type="Rhea" id="RHEA-COMP:10685"/>
        <dbReference type="Rhea" id="RHEA-COMP:10686"/>
        <dbReference type="ChEBI" id="CHEBI:15378"/>
        <dbReference type="ChEBI" id="CHEBI:57692"/>
        <dbReference type="ChEBI" id="CHEBI:58307"/>
        <dbReference type="ChEBI" id="CHEBI:61540"/>
        <dbReference type="ChEBI" id="CHEBI:77549"/>
    </reaction>
    <physiologicalReaction direction="left-to-right" evidence="22">
        <dbReference type="Rhea" id="RHEA:47305"/>
    </physiologicalReaction>
</comment>
<keyword evidence="6" id="KW-0999">Mitochondrion inner membrane</keyword>
<evidence type="ECO:0000256" key="8">
    <source>
        <dbReference type="ARBA" id="ARBA00022946"/>
    </source>
</evidence>
<evidence type="ECO:0000259" key="34">
    <source>
        <dbReference type="Pfam" id="PF02771"/>
    </source>
</evidence>
<evidence type="ECO:0000256" key="5">
    <source>
        <dbReference type="ARBA" id="ARBA00022630"/>
    </source>
</evidence>
<dbReference type="RefSeq" id="XP_007433097.1">
    <property type="nucleotide sequence ID" value="XM_007433035.3"/>
</dbReference>
<evidence type="ECO:0000256" key="16">
    <source>
        <dbReference type="ARBA" id="ARBA00049038"/>
    </source>
</evidence>
<comment type="catalytic activity">
    <reaction evidence="13">
        <text>decanoyl-CoA + oxidized [electron-transfer flavoprotein] + H(+) = (2E)-decenoyl-CoA + reduced [electron-transfer flavoprotein]</text>
        <dbReference type="Rhea" id="RHEA:48176"/>
        <dbReference type="Rhea" id="RHEA-COMP:10685"/>
        <dbReference type="Rhea" id="RHEA-COMP:10686"/>
        <dbReference type="ChEBI" id="CHEBI:15378"/>
        <dbReference type="ChEBI" id="CHEBI:57692"/>
        <dbReference type="ChEBI" id="CHEBI:58307"/>
        <dbReference type="ChEBI" id="CHEBI:61406"/>
        <dbReference type="ChEBI" id="CHEBI:61430"/>
    </reaction>
    <physiologicalReaction direction="left-to-right" evidence="13">
        <dbReference type="Rhea" id="RHEA:48177"/>
    </physiologicalReaction>
</comment>
<evidence type="ECO:0000256" key="2">
    <source>
        <dbReference type="ARBA" id="ARBA00004443"/>
    </source>
</evidence>
<dbReference type="InterPro" id="IPR009100">
    <property type="entry name" value="AcylCoA_DH/oxidase_NM_dom_sf"/>
</dbReference>
<dbReference type="Pfam" id="PF02771">
    <property type="entry name" value="Acyl-CoA_dh_N"/>
    <property type="match status" value="1"/>
</dbReference>
<comment type="catalytic activity">
    <reaction evidence="23">
        <text>(4Z,7Z,10Z,13Z,16Z,19Z)-docosahexaenoyl-CoA + oxidized [electron-transfer flavoprotein] + H(+) = (2E,4Z,7Z,10Z,13Z,16Z,19Z)-docosaheptaenoyl-CoA + reduced [electron-transfer flavoprotein]</text>
        <dbReference type="Rhea" id="RHEA:48184"/>
        <dbReference type="Rhea" id="RHEA-COMP:10685"/>
        <dbReference type="Rhea" id="RHEA-COMP:10686"/>
        <dbReference type="ChEBI" id="CHEBI:15378"/>
        <dbReference type="ChEBI" id="CHEBI:57692"/>
        <dbReference type="ChEBI" id="CHEBI:58307"/>
        <dbReference type="ChEBI" id="CHEBI:74298"/>
        <dbReference type="ChEBI" id="CHEBI:77559"/>
    </reaction>
    <physiologicalReaction direction="left-to-right" evidence="23">
        <dbReference type="Rhea" id="RHEA:48185"/>
    </physiologicalReaction>
</comment>
<dbReference type="GO" id="GO:0005743">
    <property type="term" value="C:mitochondrial inner membrane"/>
    <property type="evidence" value="ECO:0007669"/>
    <property type="project" value="UniProtKB-SubCell"/>
</dbReference>
<evidence type="ECO:0000256" key="14">
    <source>
        <dbReference type="ARBA" id="ARBA00047916"/>
    </source>
</evidence>
<evidence type="ECO:0000256" key="15">
    <source>
        <dbReference type="ARBA" id="ARBA00048725"/>
    </source>
</evidence>
<evidence type="ECO:0000256" key="9">
    <source>
        <dbReference type="ARBA" id="ARBA00022990"/>
    </source>
</evidence>
<comment type="catalytic activity">
    <reaction evidence="17">
        <text>eicosanoyl-CoA + oxidized [electron-transfer flavoprotein] + H(+) = (2E)-eicosenoyl-CoA + reduced [electron-transfer flavoprotein]</text>
        <dbReference type="Rhea" id="RHEA:47236"/>
        <dbReference type="Rhea" id="RHEA-COMP:10685"/>
        <dbReference type="Rhea" id="RHEA-COMP:10686"/>
        <dbReference type="ChEBI" id="CHEBI:15378"/>
        <dbReference type="ChEBI" id="CHEBI:57380"/>
        <dbReference type="ChEBI" id="CHEBI:57692"/>
        <dbReference type="ChEBI" id="CHEBI:58307"/>
        <dbReference type="ChEBI" id="CHEBI:74691"/>
    </reaction>
    <physiologicalReaction direction="left-to-right" evidence="17">
        <dbReference type="Rhea" id="RHEA:47237"/>
    </physiologicalReaction>
</comment>
<comment type="function">
    <text evidence="27">As part of the MCIA complex, primarily participates in the assembly of the mitochondrial complex I and therefore plays a role in oxidative phosphorylation. This moonlighting protein also has a dehydrogenase activity toward a broad range of substrates with greater specificity for long-chain unsaturated acyl-CoAs. However, in vivo, it does not seem to play a primary role in fatty acid oxidation. In addition, the function in complex I assembly is independent of the dehydrogenase activity of the protein.</text>
</comment>
<evidence type="ECO:0000256" key="25">
    <source>
        <dbReference type="ARBA" id="ARBA00052438"/>
    </source>
</evidence>
<keyword evidence="12" id="KW-0472">Membrane</keyword>